<dbReference type="Proteomes" id="UP001162162">
    <property type="component" value="Unassembled WGS sequence"/>
</dbReference>
<comment type="caution">
    <text evidence="1">The sequence shown here is derived from an EMBL/GenBank/DDBJ whole genome shotgun (WGS) entry which is preliminary data.</text>
</comment>
<dbReference type="AlphaFoldDB" id="A0AAV8ZF46"/>
<evidence type="ECO:0000313" key="1">
    <source>
        <dbReference type="EMBL" id="KAJ8962327.1"/>
    </source>
</evidence>
<sequence>MAVRYKHVMYLVPYISDSGALPPESCIFGQILNKHRRAAFGRSQHLDPIGLLVFPPLGVQPI</sequence>
<evidence type="ECO:0000313" key="2">
    <source>
        <dbReference type="Proteomes" id="UP001162162"/>
    </source>
</evidence>
<keyword evidence="2" id="KW-1185">Reference proteome</keyword>
<gene>
    <name evidence="1" type="ORF">NQ318_018306</name>
</gene>
<dbReference type="EMBL" id="JAPWTK010000003">
    <property type="protein sequence ID" value="KAJ8962327.1"/>
    <property type="molecule type" value="Genomic_DNA"/>
</dbReference>
<protein>
    <submittedName>
        <fullName evidence="1">Uncharacterized protein</fullName>
    </submittedName>
</protein>
<organism evidence="1 2">
    <name type="scientific">Aromia moschata</name>
    <dbReference type="NCBI Taxonomy" id="1265417"/>
    <lineage>
        <taxon>Eukaryota</taxon>
        <taxon>Metazoa</taxon>
        <taxon>Ecdysozoa</taxon>
        <taxon>Arthropoda</taxon>
        <taxon>Hexapoda</taxon>
        <taxon>Insecta</taxon>
        <taxon>Pterygota</taxon>
        <taxon>Neoptera</taxon>
        <taxon>Endopterygota</taxon>
        <taxon>Coleoptera</taxon>
        <taxon>Polyphaga</taxon>
        <taxon>Cucujiformia</taxon>
        <taxon>Chrysomeloidea</taxon>
        <taxon>Cerambycidae</taxon>
        <taxon>Cerambycinae</taxon>
        <taxon>Callichromatini</taxon>
        <taxon>Aromia</taxon>
    </lineage>
</organism>
<accession>A0AAV8ZF46</accession>
<name>A0AAV8ZF46_9CUCU</name>
<proteinExistence type="predicted"/>
<reference evidence="1" key="1">
    <citation type="journal article" date="2023" name="Insect Mol. Biol.">
        <title>Genome sequencing provides insights into the evolution of gene families encoding plant cell wall-degrading enzymes in longhorned beetles.</title>
        <authorList>
            <person name="Shin N.R."/>
            <person name="Okamura Y."/>
            <person name="Kirsch R."/>
            <person name="Pauchet Y."/>
        </authorList>
    </citation>
    <scope>NUCLEOTIDE SEQUENCE</scope>
    <source>
        <strain evidence="1">AMC_N1</strain>
    </source>
</reference>